<name>A0ABU6NHX7_9BACI</name>
<accession>A0ABU6NHX7</accession>
<dbReference type="InterPro" id="IPR020108">
    <property type="entry name" value="Spore_coat_CotD"/>
</dbReference>
<comment type="caution">
    <text evidence="2">The sequence shown here is derived from an EMBL/GenBank/DDBJ whole genome shotgun (WGS) entry which is preliminary data.</text>
</comment>
<evidence type="ECO:0000313" key="3">
    <source>
        <dbReference type="Proteomes" id="UP001341820"/>
    </source>
</evidence>
<evidence type="ECO:0000256" key="1">
    <source>
        <dbReference type="SAM" id="MobiDB-lite"/>
    </source>
</evidence>
<sequence length="163" mass="18308">MFHKRPNHCCPPRPMCDPCGGNHKPNMTMPTCSQELPAVVHPTQHNVVESTQEYIVPEIHPTHTTHVKNHVYKHIHHYPHTDSVQENVMNEQYCEKPMMNNMPSNVSPANMKPNNMAPMNNVAPTNNMKPGNNVKPASNVKPTNTAPTNMKPSNVSPYSGFKK</sequence>
<dbReference type="Proteomes" id="UP001341820">
    <property type="component" value="Unassembled WGS sequence"/>
</dbReference>
<dbReference type="EMBL" id="JAROAS010000006">
    <property type="protein sequence ID" value="MED4126994.1"/>
    <property type="molecule type" value="Genomic_DNA"/>
</dbReference>
<keyword evidence="2" id="KW-0946">Virion</keyword>
<organism evidence="2 3">
    <name type="scientific">Shouchella miscanthi</name>
    <dbReference type="NCBI Taxonomy" id="2598861"/>
    <lineage>
        <taxon>Bacteria</taxon>
        <taxon>Bacillati</taxon>
        <taxon>Bacillota</taxon>
        <taxon>Bacilli</taxon>
        <taxon>Bacillales</taxon>
        <taxon>Bacillaceae</taxon>
        <taxon>Shouchella</taxon>
    </lineage>
</organism>
<proteinExistence type="predicted"/>
<protein>
    <submittedName>
        <fullName evidence="2">Spore coat protein</fullName>
    </submittedName>
</protein>
<keyword evidence="2" id="KW-0167">Capsid protein</keyword>
<dbReference type="RefSeq" id="WP_052008245.1">
    <property type="nucleotide sequence ID" value="NZ_JAROAS010000006.1"/>
</dbReference>
<reference evidence="2 3" key="1">
    <citation type="submission" date="2023-03" db="EMBL/GenBank/DDBJ databases">
        <title>Bacillus Genome Sequencing.</title>
        <authorList>
            <person name="Dunlap C."/>
        </authorList>
    </citation>
    <scope>NUCLEOTIDE SEQUENCE [LARGE SCALE GENOMIC DNA]</scope>
    <source>
        <strain evidence="2 3">B-4107</strain>
    </source>
</reference>
<feature type="compositionally biased region" description="Polar residues" evidence="1">
    <location>
        <begin position="140"/>
        <end position="157"/>
    </location>
</feature>
<evidence type="ECO:0000313" key="2">
    <source>
        <dbReference type="EMBL" id="MED4126994.1"/>
    </source>
</evidence>
<dbReference type="Pfam" id="PF11122">
    <property type="entry name" value="Spore-coat_CotD"/>
    <property type="match status" value="1"/>
</dbReference>
<feature type="region of interest" description="Disordered" evidence="1">
    <location>
        <begin position="127"/>
        <end position="163"/>
    </location>
</feature>
<gene>
    <name evidence="2" type="ORF">P5F74_02500</name>
</gene>
<keyword evidence="3" id="KW-1185">Reference proteome</keyword>